<dbReference type="EMBL" id="NMUF01000047">
    <property type="protein sequence ID" value="RFA95885.1"/>
    <property type="molecule type" value="Genomic_DNA"/>
</dbReference>
<comment type="caution">
    <text evidence="4">The sequence shown here is derived from an EMBL/GenBank/DDBJ whole genome shotgun (WGS) entry which is preliminary data.</text>
</comment>
<feature type="region of interest" description="Disordered" evidence="1">
    <location>
        <begin position="1"/>
        <end position="40"/>
    </location>
</feature>
<dbReference type="Proteomes" id="UP000651120">
    <property type="component" value="Unassembled WGS sequence"/>
</dbReference>
<reference evidence="2" key="2">
    <citation type="journal article" date="2020" name="bioRxiv">
        <title>A rank-normalized archaeal taxonomy based on genome phylogeny resolves widespread incomplete and uneven classifications.</title>
        <authorList>
            <person name="Rinke C."/>
            <person name="Chuvochina M."/>
            <person name="Mussig A.J."/>
            <person name="Chaumeil P.-A."/>
            <person name="Waite D.W."/>
            <person name="Whitman W.B."/>
            <person name="Parks D.H."/>
            <person name="Hugenholtz P."/>
        </authorList>
    </citation>
    <scope>NUCLEOTIDE SEQUENCE</scope>
    <source>
        <strain evidence="2">UBA8839</strain>
    </source>
</reference>
<dbReference type="Gene3D" id="1.25.40.20">
    <property type="entry name" value="Ankyrin repeat-containing domain"/>
    <property type="match status" value="1"/>
</dbReference>
<dbReference type="Pfam" id="PF13637">
    <property type="entry name" value="Ank_4"/>
    <property type="match status" value="1"/>
</dbReference>
<dbReference type="InterPro" id="IPR036770">
    <property type="entry name" value="Ankyrin_rpt-contain_sf"/>
</dbReference>
<dbReference type="Proteomes" id="UP000257123">
    <property type="component" value="Unassembled WGS sequence"/>
</dbReference>
<accession>A0A371QYT8</accession>
<evidence type="ECO:0000313" key="4">
    <source>
        <dbReference type="EMBL" id="RFA95885.1"/>
    </source>
</evidence>
<evidence type="ECO:0000256" key="1">
    <source>
        <dbReference type="SAM" id="MobiDB-lite"/>
    </source>
</evidence>
<evidence type="ECO:0000313" key="2">
    <source>
        <dbReference type="EMBL" id="HII46093.1"/>
    </source>
</evidence>
<feature type="compositionally biased region" description="Basic and acidic residues" evidence="1">
    <location>
        <begin position="1"/>
        <end position="18"/>
    </location>
</feature>
<protein>
    <submittedName>
        <fullName evidence="2">Ankyrin repeat domain-containing protein</fullName>
    </submittedName>
</protein>
<dbReference type="InterPro" id="IPR002110">
    <property type="entry name" value="Ankyrin_rpt"/>
</dbReference>
<proteinExistence type="predicted"/>
<evidence type="ECO:0000313" key="3">
    <source>
        <dbReference type="EMBL" id="RFA94246.1"/>
    </source>
</evidence>
<gene>
    <name evidence="3" type="ORF">CGL51_10705</name>
    <name evidence="4" type="ORF">CGL52_11985</name>
    <name evidence="2" type="ORF">HA333_01080</name>
</gene>
<sequence length="40" mass="4340">MVKSLLEHGADPCAKDDEGATPLDKAKRGAYKRCPLPRNS</sequence>
<organism evidence="4 5">
    <name type="scientific">Pyrobaculum aerophilum</name>
    <dbReference type="NCBI Taxonomy" id="13773"/>
    <lineage>
        <taxon>Archaea</taxon>
        <taxon>Thermoproteota</taxon>
        <taxon>Thermoprotei</taxon>
        <taxon>Thermoproteales</taxon>
        <taxon>Thermoproteaceae</taxon>
        <taxon>Pyrobaculum</taxon>
    </lineage>
</organism>
<dbReference type="EMBL" id="NMUE01000041">
    <property type="protein sequence ID" value="RFA94246.1"/>
    <property type="molecule type" value="Genomic_DNA"/>
</dbReference>
<name>A0A371QYT8_9CREN</name>
<evidence type="ECO:0000313" key="5">
    <source>
        <dbReference type="Proteomes" id="UP000256877"/>
    </source>
</evidence>
<reference evidence="5 6" key="1">
    <citation type="submission" date="2017-07" db="EMBL/GenBank/DDBJ databases">
        <title>Draft genome sequence of aerobic hyperthermophilic archaea, Pyrobaculum aerophilum YKB31 and YKB32.</title>
        <authorList>
            <person name="Mochizuki T."/>
            <person name="Berliner A.J."/>
            <person name="Yoshida-Takashima Y."/>
            <person name="Takaki Y."/>
            <person name="Nunoura T."/>
            <person name="Takai K."/>
        </authorList>
    </citation>
    <scope>NUCLEOTIDE SEQUENCE [LARGE SCALE GENOMIC DNA]</scope>
    <source>
        <strain evidence="3 6">YKB31</strain>
        <strain evidence="4 5">YKB32</strain>
    </source>
</reference>
<dbReference type="EMBL" id="DUJP01000006">
    <property type="protein sequence ID" value="HII46093.1"/>
    <property type="molecule type" value="Genomic_DNA"/>
</dbReference>
<dbReference type="AlphaFoldDB" id="A0A371QYT8"/>
<dbReference type="Proteomes" id="UP000256877">
    <property type="component" value="Unassembled WGS sequence"/>
</dbReference>
<dbReference type="SUPFAM" id="SSF48403">
    <property type="entry name" value="Ankyrin repeat"/>
    <property type="match status" value="1"/>
</dbReference>
<evidence type="ECO:0000313" key="6">
    <source>
        <dbReference type="Proteomes" id="UP000257123"/>
    </source>
</evidence>